<dbReference type="InterPro" id="IPR019410">
    <property type="entry name" value="Methyltransf_16"/>
</dbReference>
<name>A0A1Z5KPZ3_FISSO</name>
<comment type="caution">
    <text evidence="1">The sequence shown here is derived from an EMBL/GenBank/DDBJ whole genome shotgun (WGS) entry which is preliminary data.</text>
</comment>
<evidence type="ECO:0000313" key="2">
    <source>
        <dbReference type="Proteomes" id="UP000198406"/>
    </source>
</evidence>
<dbReference type="AlphaFoldDB" id="A0A1Z5KPZ3"/>
<dbReference type="PANTHER" id="PTHR14614">
    <property type="entry name" value="HEPATOCELLULAR CARCINOMA-ASSOCIATED ANTIGEN"/>
    <property type="match status" value="1"/>
</dbReference>
<dbReference type="InParanoid" id="A0A1Z5KPZ3"/>
<gene>
    <name evidence="1" type="ORF">FisN_27Hh103</name>
</gene>
<dbReference type="OrthoDB" id="46564at2759"/>
<organism evidence="1 2">
    <name type="scientific">Fistulifera solaris</name>
    <name type="common">Oleaginous diatom</name>
    <dbReference type="NCBI Taxonomy" id="1519565"/>
    <lineage>
        <taxon>Eukaryota</taxon>
        <taxon>Sar</taxon>
        <taxon>Stramenopiles</taxon>
        <taxon>Ochrophyta</taxon>
        <taxon>Bacillariophyta</taxon>
        <taxon>Bacillariophyceae</taxon>
        <taxon>Bacillariophycidae</taxon>
        <taxon>Naviculales</taxon>
        <taxon>Naviculaceae</taxon>
        <taxon>Fistulifera</taxon>
    </lineage>
</organism>
<evidence type="ECO:0008006" key="3">
    <source>
        <dbReference type="Google" id="ProtNLM"/>
    </source>
</evidence>
<accession>A0A1Z5KPZ3</accession>
<reference evidence="1 2" key="1">
    <citation type="journal article" date="2015" name="Plant Cell">
        <title>Oil accumulation by the oleaginous diatom Fistulifera solaris as revealed by the genome and transcriptome.</title>
        <authorList>
            <person name="Tanaka T."/>
            <person name="Maeda Y."/>
            <person name="Veluchamy A."/>
            <person name="Tanaka M."/>
            <person name="Abida H."/>
            <person name="Marechal E."/>
            <person name="Bowler C."/>
            <person name="Muto M."/>
            <person name="Sunaga Y."/>
            <person name="Tanaka M."/>
            <person name="Yoshino T."/>
            <person name="Taniguchi T."/>
            <person name="Fukuda Y."/>
            <person name="Nemoto M."/>
            <person name="Matsumoto M."/>
            <person name="Wong P.S."/>
            <person name="Aburatani S."/>
            <person name="Fujibuchi W."/>
        </authorList>
    </citation>
    <scope>NUCLEOTIDE SEQUENCE [LARGE SCALE GENOMIC DNA]</scope>
    <source>
        <strain evidence="1 2">JPCC DA0580</strain>
    </source>
</reference>
<proteinExistence type="predicted"/>
<dbReference type="InterPro" id="IPR029063">
    <property type="entry name" value="SAM-dependent_MTases_sf"/>
</dbReference>
<dbReference type="SUPFAM" id="SSF53335">
    <property type="entry name" value="S-adenosyl-L-methionine-dependent methyltransferases"/>
    <property type="match status" value="1"/>
</dbReference>
<sequence length="337" mass="37818">MSTASEAKDDDYLPLSDLQSWITGNEEDNSTWKWLQTAEEERLALEAEMEEQGTFDLFTQEEEIFQRVHTWTSSRIHPDGLGGFESNETDLIESTESNQPLNDEVSVVYVVSERGGGFGDIVWASSRWLANLLAHADTCRDLLQLPPTDASHPLHNVSILELGAGAAIPSLVALQCGARVLCTDQAIPDRIRCMAEGMERTRRKNQQHCSDQTLQGQVLPYGWGDPVDSLLEQHQNNEQNHFRVIVAADCCYMPWLHQQLLSSIQKLLDPDQGVALLTFALHGNTDHDSVWNIVPMAEQEYNFHVEKLPSQQLTPPKRGMGAQQGLVHVLRLKRAKS</sequence>
<dbReference type="Proteomes" id="UP000198406">
    <property type="component" value="Unassembled WGS sequence"/>
</dbReference>
<dbReference type="EMBL" id="BDSP01000271">
    <property type="protein sequence ID" value="GAX28247.1"/>
    <property type="molecule type" value="Genomic_DNA"/>
</dbReference>
<keyword evidence="2" id="KW-1185">Reference proteome</keyword>
<dbReference type="Gene3D" id="3.40.50.150">
    <property type="entry name" value="Vaccinia Virus protein VP39"/>
    <property type="match status" value="1"/>
</dbReference>
<evidence type="ECO:0000313" key="1">
    <source>
        <dbReference type="EMBL" id="GAX28247.1"/>
    </source>
</evidence>
<dbReference type="PANTHER" id="PTHR14614:SF109">
    <property type="entry name" value="RIBOSOMAL LYSINE N-METHYLTRANSFERASE 5"/>
    <property type="match status" value="1"/>
</dbReference>
<protein>
    <recommendedName>
        <fullName evidence="3">Nicotinamide N-methyltransferase</fullName>
    </recommendedName>
</protein>
<dbReference type="Pfam" id="PF10294">
    <property type="entry name" value="Methyltransf_16"/>
    <property type="match status" value="1"/>
</dbReference>